<dbReference type="Pfam" id="PF13637">
    <property type="entry name" value="Ank_4"/>
    <property type="match status" value="1"/>
</dbReference>
<dbReference type="PROSITE" id="PS50011">
    <property type="entry name" value="PROTEIN_KINASE_DOM"/>
    <property type="match status" value="1"/>
</dbReference>
<dbReference type="SUPFAM" id="SSF48403">
    <property type="entry name" value="Ankyrin repeat"/>
    <property type="match status" value="1"/>
</dbReference>
<dbReference type="GO" id="GO:0004672">
    <property type="term" value="F:protein kinase activity"/>
    <property type="evidence" value="ECO:0007669"/>
    <property type="project" value="InterPro"/>
</dbReference>
<reference evidence="5 6" key="1">
    <citation type="submission" date="2017-06" db="EMBL/GenBank/DDBJ databases">
        <title>Comparative genomic analysis of Ambrosia Fusariam Clade fungi.</title>
        <authorList>
            <person name="Stajich J.E."/>
            <person name="Carrillo J."/>
            <person name="Kijimoto T."/>
            <person name="Eskalen A."/>
            <person name="O'Donnell K."/>
            <person name="Kasson M."/>
        </authorList>
    </citation>
    <scope>NUCLEOTIDE SEQUENCE [LARGE SCALE GENOMIC DNA]</scope>
    <source>
        <strain evidence="5">UCR3666</strain>
    </source>
</reference>
<proteinExistence type="predicted"/>
<dbReference type="InterPro" id="IPR036770">
    <property type="entry name" value="Ankyrin_rpt-contain_sf"/>
</dbReference>
<dbReference type="InterPro" id="IPR000719">
    <property type="entry name" value="Prot_kinase_dom"/>
</dbReference>
<dbReference type="SMART" id="SM00248">
    <property type="entry name" value="ANK"/>
    <property type="match status" value="6"/>
</dbReference>
<dbReference type="AlphaFoldDB" id="A0A3M2S4D4"/>
<dbReference type="Pfam" id="PF00069">
    <property type="entry name" value="Pkinase"/>
    <property type="match status" value="1"/>
</dbReference>
<evidence type="ECO:0000313" key="5">
    <source>
        <dbReference type="EMBL" id="RMJ12424.1"/>
    </source>
</evidence>
<dbReference type="Gene3D" id="1.10.510.10">
    <property type="entry name" value="Transferase(Phosphotransferase) domain 1"/>
    <property type="match status" value="1"/>
</dbReference>
<dbReference type="PROSITE" id="PS50088">
    <property type="entry name" value="ANK_REPEAT"/>
    <property type="match status" value="2"/>
</dbReference>
<dbReference type="InterPro" id="IPR002110">
    <property type="entry name" value="Ankyrin_rpt"/>
</dbReference>
<dbReference type="GO" id="GO:0085020">
    <property type="term" value="P:protein K6-linked ubiquitination"/>
    <property type="evidence" value="ECO:0007669"/>
    <property type="project" value="TreeGrafter"/>
</dbReference>
<dbReference type="GO" id="GO:0005524">
    <property type="term" value="F:ATP binding"/>
    <property type="evidence" value="ECO:0007669"/>
    <property type="project" value="InterPro"/>
</dbReference>
<evidence type="ECO:0000256" key="1">
    <source>
        <dbReference type="ARBA" id="ARBA00022737"/>
    </source>
</evidence>
<dbReference type="STRING" id="2010991.A0A3M2S4D4"/>
<feature type="repeat" description="ANK" evidence="3">
    <location>
        <begin position="1130"/>
        <end position="1162"/>
    </location>
</feature>
<evidence type="ECO:0000313" key="6">
    <source>
        <dbReference type="Proteomes" id="UP000277212"/>
    </source>
</evidence>
<dbReference type="InterPro" id="IPR011009">
    <property type="entry name" value="Kinase-like_dom_sf"/>
</dbReference>
<sequence>MDSFRPIASSYSSFAFAQAGSFLFQINLETYKLVLADPKLLPELKNLRLGHSLIREALERGFGQDSLRLPDLLEDLALYTNAVHKCSATEQHLRLQSDLIFLKDPRILSRQCHLLEAAREARRHSDKLLYRFDKDASLTTRLSVTSQDVQNWLDVSLGLHELDTRTSHTPRLDLDPNIFWKWTTQKRNLLWCTNASTHSDDESRDDLGLAVARRLLNSRKGFVGYTFFSYASKQLEPIHSLCHLLGQLIASQGMQISTALKGWFLSHKDTRPSLEDARRMLIHELRHRENAYLIFSDTSANKDDLEAFLPIFQDVLHIGRKLFVVCPCSMPDQLKAEGWIQITEAEFQEKDTDYDLEPAIEHRRSIGGRLKMGRTDILEPIRQGNPAGWEAIQRWLDEPDHGLSYIVGDGGGEEIRLDTMLRELVSDTTPAAKVSLKMLVWLAFSHGGLTLGELQVAVTDDSNHLAVLGGTNPLERLDYFLRSEQGNDTISIKRNDMGRYLRWWLCNEGGIHTDGPHALISERCLSYISSVFNLTRLPEDDGELDGCIGRYPLLRYAGYNWGKHAHKVESPSDQHTGLIESLLESRLVEVILEAMLKTKADVNVQDGQGRTPLYLAIWGVQEEVVEKLLSSGADPNIPSIYGTALHCAVRRGAPSLVRALISASGFRIDLNIKDILALTALEEAQARGRDDVVAVLLEAGAKPSLSLIFTQAYVLGCHQGLSSKESWQAYEVDEELSGHIKQGNQCICHVLKLREQECKHTEEAAAPTRVFRKTFDLASDTQERVQKYLLSEWQILSKLRHPHIVRYIDSDEDPYRHEFLLYMEYCDKGDVEALHGIQLKNLIDKENKRYGFIEDETASEPRPLTGVEVWAMIWQMASALAYLHYGLAIRSEDGTYGASLEGPWAYIIHLVMHGAEKDKFLFKLCDLGIASPAGLGPDQNQTQWIGSSGLQPPLCLARKTIKLTAKLKDELLDSPAFKSFLDEARGIDEDSRPTSLEAMEIAYGNLRTAPGSFANLPRAVLEEMRAVHQVLGRWGGSYLFRSFLLTAELLDSSEPFKRGHSTQYRENLVKRLWLLLDDGAEETFTGKYELPAHLLILIEGRSPKEKLSREQALDKVSRNPANSNHQWVKSGWSALHIAAQEKNLLAVKTLLLYDAEVDLKDKHGMTARHYAKENGCTEMVALLEKAAIEQREERGNTRKRMRLV</sequence>
<dbReference type="EMBL" id="NKUJ01000136">
    <property type="protein sequence ID" value="RMJ12424.1"/>
    <property type="molecule type" value="Genomic_DNA"/>
</dbReference>
<dbReference type="SUPFAM" id="SSF56112">
    <property type="entry name" value="Protein kinase-like (PK-like)"/>
    <property type="match status" value="1"/>
</dbReference>
<gene>
    <name evidence="5" type="ORF">CDV36_007889</name>
</gene>
<dbReference type="PANTHER" id="PTHR24171">
    <property type="entry name" value="ANKYRIN REPEAT DOMAIN-CONTAINING PROTEIN 39-RELATED"/>
    <property type="match status" value="1"/>
</dbReference>
<keyword evidence="6" id="KW-1185">Reference proteome</keyword>
<dbReference type="Pfam" id="PF12796">
    <property type="entry name" value="Ank_2"/>
    <property type="match status" value="1"/>
</dbReference>
<dbReference type="PROSITE" id="PS50297">
    <property type="entry name" value="ANK_REP_REGION"/>
    <property type="match status" value="2"/>
</dbReference>
<keyword evidence="1" id="KW-0677">Repeat</keyword>
<dbReference type="OrthoDB" id="341259at2759"/>
<dbReference type="Proteomes" id="UP000277212">
    <property type="component" value="Unassembled WGS sequence"/>
</dbReference>
<dbReference type="Gene3D" id="1.25.40.20">
    <property type="entry name" value="Ankyrin repeat-containing domain"/>
    <property type="match status" value="2"/>
</dbReference>
<feature type="repeat" description="ANK" evidence="3">
    <location>
        <begin position="608"/>
        <end position="640"/>
    </location>
</feature>
<accession>A0A3M2S4D4</accession>
<evidence type="ECO:0000259" key="4">
    <source>
        <dbReference type="PROSITE" id="PS50011"/>
    </source>
</evidence>
<organism evidence="5 6">
    <name type="scientific">Fusarium kuroshium</name>
    <dbReference type="NCBI Taxonomy" id="2010991"/>
    <lineage>
        <taxon>Eukaryota</taxon>
        <taxon>Fungi</taxon>
        <taxon>Dikarya</taxon>
        <taxon>Ascomycota</taxon>
        <taxon>Pezizomycotina</taxon>
        <taxon>Sordariomycetes</taxon>
        <taxon>Hypocreomycetidae</taxon>
        <taxon>Hypocreales</taxon>
        <taxon>Nectriaceae</taxon>
        <taxon>Fusarium</taxon>
        <taxon>Fusarium solani species complex</taxon>
    </lineage>
</organism>
<comment type="caution">
    <text evidence="5">The sequence shown here is derived from an EMBL/GenBank/DDBJ whole genome shotgun (WGS) entry which is preliminary data.</text>
</comment>
<protein>
    <recommendedName>
        <fullName evidence="4">Protein kinase domain-containing protein</fullName>
    </recommendedName>
</protein>
<dbReference type="SMART" id="SM00220">
    <property type="entry name" value="S_TKc"/>
    <property type="match status" value="1"/>
</dbReference>
<keyword evidence="2 3" id="KW-0040">ANK repeat</keyword>
<evidence type="ECO:0000256" key="2">
    <source>
        <dbReference type="ARBA" id="ARBA00023043"/>
    </source>
</evidence>
<name>A0A3M2S4D4_9HYPO</name>
<feature type="domain" description="Protein kinase" evidence="4">
    <location>
        <begin position="736"/>
        <end position="1128"/>
    </location>
</feature>
<evidence type="ECO:0000256" key="3">
    <source>
        <dbReference type="PROSITE-ProRule" id="PRU00023"/>
    </source>
</evidence>
<dbReference type="GO" id="GO:0004842">
    <property type="term" value="F:ubiquitin-protein transferase activity"/>
    <property type="evidence" value="ECO:0007669"/>
    <property type="project" value="TreeGrafter"/>
</dbReference>
<dbReference type="PANTHER" id="PTHR24171:SF8">
    <property type="entry name" value="BRCA1-ASSOCIATED RING DOMAIN PROTEIN 1"/>
    <property type="match status" value="1"/>
</dbReference>
<dbReference type="Pfam" id="PF00023">
    <property type="entry name" value="Ank"/>
    <property type="match status" value="1"/>
</dbReference>